<evidence type="ECO:0000313" key="2">
    <source>
        <dbReference type="EMBL" id="CAA9547702.1"/>
    </source>
</evidence>
<gene>
    <name evidence="2" type="ORF">AVDCRST_MAG88-537</name>
</gene>
<feature type="region of interest" description="Disordered" evidence="1">
    <location>
        <begin position="1"/>
        <end position="56"/>
    </location>
</feature>
<proteinExistence type="predicted"/>
<feature type="non-terminal residue" evidence="2">
    <location>
        <position position="1"/>
    </location>
</feature>
<protein>
    <submittedName>
        <fullName evidence="2">Uncharacterized protein</fullName>
    </submittedName>
</protein>
<organism evidence="2">
    <name type="scientific">uncultured Thermomicrobiales bacterium</name>
    <dbReference type="NCBI Taxonomy" id="1645740"/>
    <lineage>
        <taxon>Bacteria</taxon>
        <taxon>Pseudomonadati</taxon>
        <taxon>Thermomicrobiota</taxon>
        <taxon>Thermomicrobia</taxon>
        <taxon>Thermomicrobiales</taxon>
        <taxon>environmental samples</taxon>
    </lineage>
</organism>
<feature type="non-terminal residue" evidence="2">
    <location>
        <position position="56"/>
    </location>
</feature>
<evidence type="ECO:0000256" key="1">
    <source>
        <dbReference type="SAM" id="MobiDB-lite"/>
    </source>
</evidence>
<sequence length="56" mass="6001">AARARDARRRGLAGKEVVTETGGRAAPIRQPARPDAHADTRRARGCWGPIPDLPAM</sequence>
<name>A0A6J4UG75_9BACT</name>
<dbReference type="EMBL" id="CADCWM010000180">
    <property type="protein sequence ID" value="CAA9547702.1"/>
    <property type="molecule type" value="Genomic_DNA"/>
</dbReference>
<feature type="compositionally biased region" description="Basic residues" evidence="1">
    <location>
        <begin position="1"/>
        <end position="12"/>
    </location>
</feature>
<reference evidence="2" key="1">
    <citation type="submission" date="2020-02" db="EMBL/GenBank/DDBJ databases">
        <authorList>
            <person name="Meier V. D."/>
        </authorList>
    </citation>
    <scope>NUCLEOTIDE SEQUENCE</scope>
    <source>
        <strain evidence="2">AVDCRST_MAG88</strain>
    </source>
</reference>
<feature type="compositionally biased region" description="Basic and acidic residues" evidence="1">
    <location>
        <begin position="32"/>
        <end position="42"/>
    </location>
</feature>
<accession>A0A6J4UG75</accession>
<dbReference type="AlphaFoldDB" id="A0A6J4UG75"/>